<name>A0ABW0IYX7_9HYPH</name>
<accession>A0ABW0IYX7</accession>
<reference evidence="2" key="1">
    <citation type="journal article" date="2019" name="Int. J. Syst. Evol. Microbiol.">
        <title>The Global Catalogue of Microorganisms (GCM) 10K type strain sequencing project: providing services to taxonomists for standard genome sequencing and annotation.</title>
        <authorList>
            <consortium name="The Broad Institute Genomics Platform"/>
            <consortium name="The Broad Institute Genome Sequencing Center for Infectious Disease"/>
            <person name="Wu L."/>
            <person name="Ma J."/>
        </authorList>
    </citation>
    <scope>NUCLEOTIDE SEQUENCE [LARGE SCALE GENOMIC DNA]</scope>
    <source>
        <strain evidence="2">NCAIM B.01391</strain>
    </source>
</reference>
<evidence type="ECO:0000313" key="1">
    <source>
        <dbReference type="EMBL" id="MFC5421030.1"/>
    </source>
</evidence>
<evidence type="ECO:0000313" key="2">
    <source>
        <dbReference type="Proteomes" id="UP001596053"/>
    </source>
</evidence>
<comment type="caution">
    <text evidence="1">The sequence shown here is derived from an EMBL/GenBank/DDBJ whole genome shotgun (WGS) entry which is preliminary data.</text>
</comment>
<protein>
    <submittedName>
        <fullName evidence="1">Uncharacterized protein</fullName>
    </submittedName>
</protein>
<organism evidence="1 2">
    <name type="scientific">Bosea eneae</name>
    <dbReference type="NCBI Taxonomy" id="151454"/>
    <lineage>
        <taxon>Bacteria</taxon>
        <taxon>Pseudomonadati</taxon>
        <taxon>Pseudomonadota</taxon>
        <taxon>Alphaproteobacteria</taxon>
        <taxon>Hyphomicrobiales</taxon>
        <taxon>Boseaceae</taxon>
        <taxon>Bosea</taxon>
    </lineage>
</organism>
<dbReference type="RefSeq" id="WP_377799376.1">
    <property type="nucleotide sequence ID" value="NZ_JBHSLW010000025.1"/>
</dbReference>
<sequence>MSTDACRANAFDALEADIAELSGAEAVLGIVHRGVLERVTAERASHFQIPNGIASAYRVYLLTEEQDEALHHALLHLGDAVRQLDRNYRAVAQQEPLS</sequence>
<dbReference type="Proteomes" id="UP001596053">
    <property type="component" value="Unassembled WGS sequence"/>
</dbReference>
<proteinExistence type="predicted"/>
<keyword evidence="2" id="KW-1185">Reference proteome</keyword>
<gene>
    <name evidence="1" type="ORF">ACFPOB_15845</name>
</gene>
<dbReference type="EMBL" id="JBHSLW010000025">
    <property type="protein sequence ID" value="MFC5421030.1"/>
    <property type="molecule type" value="Genomic_DNA"/>
</dbReference>